<protein>
    <submittedName>
        <fullName evidence="3">ANTAR domain-containing protein</fullName>
    </submittedName>
</protein>
<sequence>MASASLNTKPHRRPRASDYLIASKRCELGNLERFLQMGKLILSAGNLIHRLQRERGASNVFLGSGGTRFSGELEAMIRDSDQQQTAFERELMEIQGELTLHPTSTSLLNSIAAALHGLESMPDLRHGIRRLEISAETAIHAYIDRIRHLLTVVFDAAETVVDPAIAGMLVALVNLMQGKELAGQERAWGALGFSRGRFDPALSRRITHLIDAQEQSFVVFGQFAVPDLLALWKGHHLEPYWQELQPLRGLACSAGRYRPLDAKLAEQWFALMTRRIDQLKDLEDRMEDHFHRRCIERYTEARNALAHEEKLTESLDESGYAPQPVLVICGTSHPDRAGNFTHSEAGRILGRSIMDLVRQQARRLDQVNQELNRSREALEDRRAIGKAAELLMQHQQVGEDEAHKQLRKLAMDQGRKLPEVARSVISMSGLLR</sequence>
<dbReference type="RefSeq" id="WP_091848998.1">
    <property type="nucleotide sequence ID" value="NZ_FOHZ01000003.1"/>
</dbReference>
<dbReference type="OrthoDB" id="9782798at2"/>
<dbReference type="PROSITE" id="PS50921">
    <property type="entry name" value="ANTAR"/>
    <property type="match status" value="1"/>
</dbReference>
<dbReference type="InterPro" id="IPR005561">
    <property type="entry name" value="ANTAR"/>
</dbReference>
<name>A0A1I0AME2_9GAMM</name>
<keyword evidence="4" id="KW-1185">Reference proteome</keyword>
<dbReference type="GO" id="GO:0003723">
    <property type="term" value="F:RNA binding"/>
    <property type="evidence" value="ECO:0007669"/>
    <property type="project" value="InterPro"/>
</dbReference>
<organism evidence="3 4">
    <name type="scientific">Marinobacter segnicrescens</name>
    <dbReference type="NCBI Taxonomy" id="430453"/>
    <lineage>
        <taxon>Bacteria</taxon>
        <taxon>Pseudomonadati</taxon>
        <taxon>Pseudomonadota</taxon>
        <taxon>Gammaproteobacteria</taxon>
        <taxon>Pseudomonadales</taxon>
        <taxon>Marinobacteraceae</taxon>
        <taxon>Marinobacter</taxon>
    </lineage>
</organism>
<dbReference type="AlphaFoldDB" id="A0A1I0AME2"/>
<dbReference type="STRING" id="430453.SAMN04487962_1039"/>
<feature type="coiled-coil region" evidence="1">
    <location>
        <begin position="354"/>
        <end position="384"/>
    </location>
</feature>
<evidence type="ECO:0000256" key="1">
    <source>
        <dbReference type="SAM" id="Coils"/>
    </source>
</evidence>
<dbReference type="InterPro" id="IPR011006">
    <property type="entry name" value="CheY-like_superfamily"/>
</dbReference>
<dbReference type="SMART" id="SM01012">
    <property type="entry name" value="ANTAR"/>
    <property type="match status" value="1"/>
</dbReference>
<dbReference type="Gene3D" id="1.10.10.10">
    <property type="entry name" value="Winged helix-like DNA-binding domain superfamily/Winged helix DNA-binding domain"/>
    <property type="match status" value="1"/>
</dbReference>
<dbReference type="Pfam" id="PF08376">
    <property type="entry name" value="NIT"/>
    <property type="match status" value="1"/>
</dbReference>
<keyword evidence="1" id="KW-0175">Coiled coil</keyword>
<dbReference type="SUPFAM" id="SSF52172">
    <property type="entry name" value="CheY-like"/>
    <property type="match status" value="1"/>
</dbReference>
<evidence type="ECO:0000259" key="2">
    <source>
        <dbReference type="PROSITE" id="PS50921"/>
    </source>
</evidence>
<evidence type="ECO:0000313" key="4">
    <source>
        <dbReference type="Proteomes" id="UP000198762"/>
    </source>
</evidence>
<gene>
    <name evidence="3" type="ORF">SAMN04487962_1039</name>
</gene>
<proteinExistence type="predicted"/>
<dbReference type="Pfam" id="PF03861">
    <property type="entry name" value="ANTAR"/>
    <property type="match status" value="1"/>
</dbReference>
<dbReference type="Proteomes" id="UP000198762">
    <property type="component" value="Unassembled WGS sequence"/>
</dbReference>
<accession>A0A1I0AME2</accession>
<evidence type="ECO:0000313" key="3">
    <source>
        <dbReference type="EMBL" id="SES94902.1"/>
    </source>
</evidence>
<dbReference type="InterPro" id="IPR036388">
    <property type="entry name" value="WH-like_DNA-bd_sf"/>
</dbReference>
<dbReference type="InterPro" id="IPR013587">
    <property type="entry name" value="Nitrate/nitrite_sensing"/>
</dbReference>
<reference evidence="4" key="1">
    <citation type="submission" date="2016-10" db="EMBL/GenBank/DDBJ databases">
        <authorList>
            <person name="Varghese N."/>
            <person name="Submissions S."/>
        </authorList>
    </citation>
    <scope>NUCLEOTIDE SEQUENCE [LARGE SCALE GENOMIC DNA]</scope>
    <source>
        <strain evidence="4">CGMCC 1.6489</strain>
    </source>
</reference>
<dbReference type="EMBL" id="FOHZ01000003">
    <property type="protein sequence ID" value="SES94902.1"/>
    <property type="molecule type" value="Genomic_DNA"/>
</dbReference>
<feature type="domain" description="ANTAR" evidence="2">
    <location>
        <begin position="364"/>
        <end position="425"/>
    </location>
</feature>